<feature type="domain" description="Transcription factor CBF/NF-Y/archaeal histone" evidence="4">
    <location>
        <begin position="106"/>
        <end position="177"/>
    </location>
</feature>
<reference evidence="5 6" key="1">
    <citation type="submission" date="2019-08" db="EMBL/GenBank/DDBJ databases">
        <title>The genome of the soybean aphid Biotype 1, its phylome, world population structure and adaptation to the North American continent.</title>
        <authorList>
            <person name="Giordano R."/>
            <person name="Donthu R.K."/>
            <person name="Hernandez A.G."/>
            <person name="Wright C.L."/>
            <person name="Zimin A.V."/>
        </authorList>
    </citation>
    <scope>NUCLEOTIDE SEQUENCE [LARGE SCALE GENOMIC DNA]</scope>
    <source>
        <tissue evidence="5">Whole aphids</tissue>
    </source>
</reference>
<dbReference type="Gene3D" id="1.10.20.10">
    <property type="entry name" value="Histone, subunit A"/>
    <property type="match status" value="1"/>
</dbReference>
<evidence type="ECO:0000313" key="6">
    <source>
        <dbReference type="Proteomes" id="UP000475862"/>
    </source>
</evidence>
<feature type="compositionally biased region" description="Basic residues" evidence="3">
    <location>
        <begin position="226"/>
        <end position="235"/>
    </location>
</feature>
<dbReference type="SUPFAM" id="SSF47113">
    <property type="entry name" value="Histone-fold"/>
    <property type="match status" value="1"/>
</dbReference>
<evidence type="ECO:0000256" key="2">
    <source>
        <dbReference type="ARBA" id="ARBA00023242"/>
    </source>
</evidence>
<dbReference type="InterPro" id="IPR050568">
    <property type="entry name" value="Transcr_DNA_Rep_Reg"/>
</dbReference>
<dbReference type="GO" id="GO:0016251">
    <property type="term" value="F:RNA polymerase II general transcription initiation factor activity"/>
    <property type="evidence" value="ECO:0007669"/>
    <property type="project" value="TreeGrafter"/>
</dbReference>
<comment type="subcellular location">
    <subcellularLocation>
        <location evidence="1">Nucleus</location>
    </subcellularLocation>
</comment>
<evidence type="ECO:0000256" key="1">
    <source>
        <dbReference type="ARBA" id="ARBA00004123"/>
    </source>
</evidence>
<dbReference type="GO" id="GO:0046982">
    <property type="term" value="F:protein heterodimerization activity"/>
    <property type="evidence" value="ECO:0007669"/>
    <property type="project" value="InterPro"/>
</dbReference>
<name>A0A6G0TAH3_APHGL</name>
<dbReference type="Proteomes" id="UP000475862">
    <property type="component" value="Unassembled WGS sequence"/>
</dbReference>
<comment type="caution">
    <text evidence="5">The sequence shown here is derived from an EMBL/GenBank/DDBJ whole genome shotgun (WGS) entry which is preliminary data.</text>
</comment>
<accession>A0A6G0TAH3</accession>
<keyword evidence="6" id="KW-1185">Reference proteome</keyword>
<dbReference type="PANTHER" id="PTHR10252:SF5">
    <property type="entry name" value="DR1-ASSOCIATED COREPRESSOR"/>
    <property type="match status" value="1"/>
</dbReference>
<dbReference type="Pfam" id="PF00808">
    <property type="entry name" value="CBFD_NFYB_HMF"/>
    <property type="match status" value="1"/>
</dbReference>
<proteinExistence type="predicted"/>
<dbReference type="GO" id="GO:0001046">
    <property type="term" value="F:core promoter sequence-specific DNA binding"/>
    <property type="evidence" value="ECO:0007669"/>
    <property type="project" value="TreeGrafter"/>
</dbReference>
<dbReference type="InterPro" id="IPR003958">
    <property type="entry name" value="CBFA_NFYB_domain"/>
</dbReference>
<evidence type="ECO:0000256" key="3">
    <source>
        <dbReference type="SAM" id="MobiDB-lite"/>
    </source>
</evidence>
<evidence type="ECO:0000313" key="5">
    <source>
        <dbReference type="EMBL" id="KAE9528785.1"/>
    </source>
</evidence>
<organism evidence="5 6">
    <name type="scientific">Aphis glycines</name>
    <name type="common">Soybean aphid</name>
    <dbReference type="NCBI Taxonomy" id="307491"/>
    <lineage>
        <taxon>Eukaryota</taxon>
        <taxon>Metazoa</taxon>
        <taxon>Ecdysozoa</taxon>
        <taxon>Arthropoda</taxon>
        <taxon>Hexapoda</taxon>
        <taxon>Insecta</taxon>
        <taxon>Pterygota</taxon>
        <taxon>Neoptera</taxon>
        <taxon>Paraneoptera</taxon>
        <taxon>Hemiptera</taxon>
        <taxon>Sternorrhyncha</taxon>
        <taxon>Aphidomorpha</taxon>
        <taxon>Aphidoidea</taxon>
        <taxon>Aphididae</taxon>
        <taxon>Aphidini</taxon>
        <taxon>Aphis</taxon>
        <taxon>Aphis</taxon>
    </lineage>
</organism>
<dbReference type="EMBL" id="VYZN01000048">
    <property type="protein sequence ID" value="KAE9528785.1"/>
    <property type="molecule type" value="Genomic_DNA"/>
</dbReference>
<dbReference type="GO" id="GO:0017054">
    <property type="term" value="C:negative cofactor 2 complex"/>
    <property type="evidence" value="ECO:0007669"/>
    <property type="project" value="TreeGrafter"/>
</dbReference>
<protein>
    <recommendedName>
        <fullName evidence="4">Transcription factor CBF/NF-Y/archaeal histone domain-containing protein</fullName>
    </recommendedName>
</protein>
<keyword evidence="2" id="KW-0539">Nucleus</keyword>
<evidence type="ECO:0000259" key="4">
    <source>
        <dbReference type="Pfam" id="PF00808"/>
    </source>
</evidence>
<gene>
    <name evidence="5" type="ORF">AGLY_012360</name>
</gene>
<dbReference type="PANTHER" id="PTHR10252">
    <property type="entry name" value="HISTONE-LIKE TRANSCRIPTION FACTOR CCAAT-RELATED"/>
    <property type="match status" value="1"/>
</dbReference>
<dbReference type="InterPro" id="IPR009072">
    <property type="entry name" value="Histone-fold"/>
</dbReference>
<dbReference type="AlphaFoldDB" id="A0A6G0TAH3"/>
<dbReference type="CDD" id="cd22906">
    <property type="entry name" value="HFD_DRAP1"/>
    <property type="match status" value="1"/>
</dbReference>
<sequence length="235" mass="27048">MIDFKITIFIISFNLITPDSWNLTHLKQLKPLDDVDAFFLHLIVTLKTTKIKIMIKELNTVSKFLKNCLIDNLLLIVIKIIWLKIKRIKHILQYIKMPSKKRKYNARFPAGRIKKIMRIDDEIGKVALPVPVMIYILFNTIPRALELFVSSLLVKAGDVTMQKSARTLTLAHLKQCIYSDSRLDFLKELVKSTPDNSEECNDIADSAVTQNNQVSNNDSDDETFSKHRRQSNGTC</sequence>
<dbReference type="OrthoDB" id="653904at2759"/>
<feature type="region of interest" description="Disordered" evidence="3">
    <location>
        <begin position="211"/>
        <end position="235"/>
    </location>
</feature>